<protein>
    <submittedName>
        <fullName evidence="2">SDR family oxidoreductase</fullName>
    </submittedName>
</protein>
<gene>
    <name evidence="2" type="ORF">AB2L27_03335</name>
</gene>
<dbReference type="Pfam" id="PF13460">
    <property type="entry name" value="NAD_binding_10"/>
    <property type="match status" value="1"/>
</dbReference>
<evidence type="ECO:0000259" key="1">
    <source>
        <dbReference type="Pfam" id="PF13460"/>
    </source>
</evidence>
<dbReference type="SUPFAM" id="SSF51735">
    <property type="entry name" value="NAD(P)-binding Rossmann-fold domains"/>
    <property type="match status" value="1"/>
</dbReference>
<dbReference type="PANTHER" id="PTHR15020:SF50">
    <property type="entry name" value="UPF0659 PROTEIN YMR090W"/>
    <property type="match status" value="1"/>
</dbReference>
<evidence type="ECO:0000313" key="3">
    <source>
        <dbReference type="Proteomes" id="UP001565927"/>
    </source>
</evidence>
<dbReference type="PANTHER" id="PTHR15020">
    <property type="entry name" value="FLAVIN REDUCTASE-RELATED"/>
    <property type="match status" value="1"/>
</dbReference>
<organism evidence="2 3">
    <name type="scientific">Kineococcus halophytocola</name>
    <dbReference type="NCBI Taxonomy" id="3234027"/>
    <lineage>
        <taxon>Bacteria</taxon>
        <taxon>Bacillati</taxon>
        <taxon>Actinomycetota</taxon>
        <taxon>Actinomycetes</taxon>
        <taxon>Kineosporiales</taxon>
        <taxon>Kineosporiaceae</taxon>
        <taxon>Kineococcus</taxon>
    </lineage>
</organism>
<proteinExistence type="predicted"/>
<comment type="caution">
    <text evidence="2">The sequence shown here is derived from an EMBL/GenBank/DDBJ whole genome shotgun (WGS) entry which is preliminary data.</text>
</comment>
<dbReference type="Proteomes" id="UP001565927">
    <property type="component" value="Unassembled WGS sequence"/>
</dbReference>
<feature type="domain" description="NAD(P)-binding" evidence="1">
    <location>
        <begin position="7"/>
        <end position="201"/>
    </location>
</feature>
<dbReference type="CDD" id="cd05243">
    <property type="entry name" value="SDR_a5"/>
    <property type="match status" value="1"/>
</dbReference>
<accession>A0ABV4GWV5</accession>
<sequence>MRIVIAGGHGKIAQLLGRLAADRGDEVVGLVRNPDHVADLAAIGVTAVVRDLESLATAPDGAEQLAADLTGADAVVFAAGAGPGSGPERKDTVDRGAAVLLADAAERAGVESYLLVSSIGVDRVRDGASPEGVEEVFLAYLRAKLAAEEDLLARRGLRVSVLRPAGLLDEPGTGRVRLDPDVDGGSVPRADVAAVVLALVDRLVSGAPPAPVLGLASGEVGLEEAVASA</sequence>
<reference evidence="2 3" key="1">
    <citation type="submission" date="2024-07" db="EMBL/GenBank/DDBJ databases">
        <authorList>
            <person name="Thanompreechachai J."/>
            <person name="Duangmal K."/>
        </authorList>
    </citation>
    <scope>NUCLEOTIDE SEQUENCE [LARGE SCALE GENOMIC DNA]</scope>
    <source>
        <strain evidence="2 3">LSe6-4</strain>
    </source>
</reference>
<dbReference type="Gene3D" id="3.40.50.720">
    <property type="entry name" value="NAD(P)-binding Rossmann-like Domain"/>
    <property type="match status" value="1"/>
</dbReference>
<dbReference type="RefSeq" id="WP_370440050.1">
    <property type="nucleotide sequence ID" value="NZ_JBGFTU010000003.1"/>
</dbReference>
<dbReference type="InterPro" id="IPR016040">
    <property type="entry name" value="NAD(P)-bd_dom"/>
</dbReference>
<dbReference type="EMBL" id="JBGFTU010000003">
    <property type="protein sequence ID" value="MEZ0163798.1"/>
    <property type="molecule type" value="Genomic_DNA"/>
</dbReference>
<dbReference type="InterPro" id="IPR036291">
    <property type="entry name" value="NAD(P)-bd_dom_sf"/>
</dbReference>
<keyword evidence="3" id="KW-1185">Reference proteome</keyword>
<name>A0ABV4GWV5_9ACTN</name>
<evidence type="ECO:0000313" key="2">
    <source>
        <dbReference type="EMBL" id="MEZ0163798.1"/>
    </source>
</evidence>